<keyword evidence="3" id="KW-0611">Plant defense</keyword>
<dbReference type="AlphaFoldDB" id="A0A2U1L1B7"/>
<feature type="domain" description="Disease resistance protein RPS4B/Roq1-like leucine-rich repeats" evidence="5">
    <location>
        <begin position="137"/>
        <end position="347"/>
    </location>
</feature>
<keyword evidence="7" id="KW-1185">Reference proteome</keyword>
<dbReference type="STRING" id="35608.A0A2U1L1B7"/>
<dbReference type="Gene3D" id="3.80.10.10">
    <property type="entry name" value="Ribonuclease Inhibitor"/>
    <property type="match status" value="3"/>
</dbReference>
<dbReference type="OrthoDB" id="1936883at2759"/>
<evidence type="ECO:0000256" key="2">
    <source>
        <dbReference type="ARBA" id="ARBA00022737"/>
    </source>
</evidence>
<evidence type="ECO:0000313" key="7">
    <source>
        <dbReference type="Proteomes" id="UP000245207"/>
    </source>
</evidence>
<dbReference type="InterPro" id="IPR032675">
    <property type="entry name" value="LRR_dom_sf"/>
</dbReference>
<name>A0A2U1L1B7_ARTAN</name>
<evidence type="ECO:0000313" key="6">
    <source>
        <dbReference type="EMBL" id="PWA42796.1"/>
    </source>
</evidence>
<evidence type="ECO:0000256" key="1">
    <source>
        <dbReference type="ARBA" id="ARBA00022614"/>
    </source>
</evidence>
<comment type="caution">
    <text evidence="6">The sequence shown here is derived from an EMBL/GenBank/DDBJ whole genome shotgun (WGS) entry which is preliminary data.</text>
</comment>
<evidence type="ECO:0000259" key="5">
    <source>
        <dbReference type="Pfam" id="PF23286"/>
    </source>
</evidence>
<evidence type="ECO:0000256" key="3">
    <source>
        <dbReference type="ARBA" id="ARBA00022821"/>
    </source>
</evidence>
<dbReference type="InterPro" id="IPR045344">
    <property type="entry name" value="C-JID"/>
</dbReference>
<dbReference type="EMBL" id="PKPP01012189">
    <property type="protein sequence ID" value="PWA42796.1"/>
    <property type="molecule type" value="Genomic_DNA"/>
</dbReference>
<keyword evidence="2" id="KW-0677">Repeat</keyword>
<dbReference type="Proteomes" id="UP000245207">
    <property type="component" value="Unassembled WGS sequence"/>
</dbReference>
<dbReference type="Pfam" id="PF23286">
    <property type="entry name" value="LRR_13"/>
    <property type="match status" value="1"/>
</dbReference>
<keyword evidence="1" id="KW-0433">Leucine-rich repeat</keyword>
<proteinExistence type="predicted"/>
<protein>
    <submittedName>
        <fullName evidence="6">Leucine-rich repeat-containing protein</fullName>
    </submittedName>
</protein>
<dbReference type="PANTHER" id="PTHR11017:SF479">
    <property type="entry name" value="DISEASE RESISTANCE PROTEIN (TIR-NBS-LRR CLASS) FAMILY"/>
    <property type="match status" value="1"/>
</dbReference>
<gene>
    <name evidence="6" type="ORF">CTI12_AA541200</name>
</gene>
<evidence type="ECO:0000259" key="4">
    <source>
        <dbReference type="Pfam" id="PF20160"/>
    </source>
</evidence>
<dbReference type="PANTHER" id="PTHR11017">
    <property type="entry name" value="LEUCINE-RICH REPEAT-CONTAINING PROTEIN"/>
    <property type="match status" value="1"/>
</dbReference>
<dbReference type="InterPro" id="IPR058546">
    <property type="entry name" value="RPS4B/Roq1-like_LRR"/>
</dbReference>
<sequence length="601" mass="68933">MKNLRLLDIDSDFPSHEPTVLPDELRWLCWHRYPFIALPVARMRNLVGLEMVCSAIKCLWKGPKILPRLKFINLSGSHRITRIPDVSGSPYIERFILANCSSLVEVHESLGCHRKLVYLDMSGCRMLKYLPSTIEMQSLETLILSNCPSLERFPEVSPCMVKLSKIYLDSCNQIKELPSSFRYLSGLSFISLVSCKKLKNIRNSICELKNLKSLYLHNCIRLEILPEELGSMEKLEELLLGFHHRPAFESMLESSKFHTFTSLYSLRKLDLRWRQIEEKDFPRNLHAFSSLVELNLSGNSKLTRLPAGISHISNLKLLEVNECSRLRILDDLPLGIQILKAGGCSSLETIGNFAKDYEWLYMLWLFDCPRILQKQENERSIDRMLELSFIKALARPGFGPGRAGPWHRAPYSGGAPFVLKPNKCAALNHRFSIGIPGSHVPIWFKEARNGCNTVLKLPTSSHRKIMGFAVCGVFDRRWHSQYASPRIIFKIVNEEKMIPMPKEDWANASAVADSENVWISYIPFSFFQKMYHDLQPEDWAHIEGNLVMTITRTDDTQSVKCGAHIVYKEDMESVQESKTWISDYGNLLHVDGDDYQETSCL</sequence>
<dbReference type="InterPro" id="IPR044974">
    <property type="entry name" value="Disease_R_plants"/>
</dbReference>
<accession>A0A2U1L1B7</accession>
<organism evidence="6 7">
    <name type="scientific">Artemisia annua</name>
    <name type="common">Sweet wormwood</name>
    <dbReference type="NCBI Taxonomy" id="35608"/>
    <lineage>
        <taxon>Eukaryota</taxon>
        <taxon>Viridiplantae</taxon>
        <taxon>Streptophyta</taxon>
        <taxon>Embryophyta</taxon>
        <taxon>Tracheophyta</taxon>
        <taxon>Spermatophyta</taxon>
        <taxon>Magnoliopsida</taxon>
        <taxon>eudicotyledons</taxon>
        <taxon>Gunneridae</taxon>
        <taxon>Pentapetalae</taxon>
        <taxon>asterids</taxon>
        <taxon>campanulids</taxon>
        <taxon>Asterales</taxon>
        <taxon>Asteraceae</taxon>
        <taxon>Asteroideae</taxon>
        <taxon>Anthemideae</taxon>
        <taxon>Artemisiinae</taxon>
        <taxon>Artemisia</taxon>
    </lineage>
</organism>
<reference evidence="6 7" key="1">
    <citation type="journal article" date="2018" name="Mol. Plant">
        <title>The genome of Artemisia annua provides insight into the evolution of Asteraceae family and artemisinin biosynthesis.</title>
        <authorList>
            <person name="Shen Q."/>
            <person name="Zhang L."/>
            <person name="Liao Z."/>
            <person name="Wang S."/>
            <person name="Yan T."/>
            <person name="Shi P."/>
            <person name="Liu M."/>
            <person name="Fu X."/>
            <person name="Pan Q."/>
            <person name="Wang Y."/>
            <person name="Lv Z."/>
            <person name="Lu X."/>
            <person name="Zhang F."/>
            <person name="Jiang W."/>
            <person name="Ma Y."/>
            <person name="Chen M."/>
            <person name="Hao X."/>
            <person name="Li L."/>
            <person name="Tang Y."/>
            <person name="Lv G."/>
            <person name="Zhou Y."/>
            <person name="Sun X."/>
            <person name="Brodelius P.E."/>
            <person name="Rose J.K.C."/>
            <person name="Tang K."/>
        </authorList>
    </citation>
    <scope>NUCLEOTIDE SEQUENCE [LARGE SCALE GENOMIC DNA]</scope>
    <source>
        <strain evidence="7">cv. Huhao1</strain>
        <tissue evidence="6">Leaf</tissue>
    </source>
</reference>
<feature type="domain" description="C-JID" evidence="4">
    <location>
        <begin position="435"/>
        <end position="572"/>
    </location>
</feature>
<dbReference type="SUPFAM" id="SSF52058">
    <property type="entry name" value="L domain-like"/>
    <property type="match status" value="1"/>
</dbReference>
<dbReference type="GO" id="GO:0006952">
    <property type="term" value="P:defense response"/>
    <property type="evidence" value="ECO:0007669"/>
    <property type="project" value="InterPro"/>
</dbReference>
<dbReference type="Pfam" id="PF20160">
    <property type="entry name" value="C-JID"/>
    <property type="match status" value="1"/>
</dbReference>